<dbReference type="InterPro" id="IPR024934">
    <property type="entry name" value="Rubredoxin-like_dom"/>
</dbReference>
<gene>
    <name evidence="3" type="ordered locus">Dole_1529</name>
</gene>
<accession>A8ZZT3</accession>
<dbReference type="Gene3D" id="2.20.28.10">
    <property type="match status" value="1"/>
</dbReference>
<feature type="transmembrane region" description="Helical" evidence="1">
    <location>
        <begin position="87"/>
        <end position="107"/>
    </location>
</feature>
<dbReference type="SUPFAM" id="SSF57802">
    <property type="entry name" value="Rubredoxin-like"/>
    <property type="match status" value="1"/>
</dbReference>
<name>A8ZZT3_DESOH</name>
<dbReference type="eggNOG" id="COG1592">
    <property type="taxonomic scope" value="Bacteria"/>
</dbReference>
<feature type="transmembrane region" description="Helical" evidence="1">
    <location>
        <begin position="183"/>
        <end position="207"/>
    </location>
</feature>
<dbReference type="STRING" id="96561.Dole_1529"/>
<keyword evidence="1" id="KW-1133">Transmembrane helix</keyword>
<feature type="transmembrane region" description="Helical" evidence="1">
    <location>
        <begin position="148"/>
        <end position="171"/>
    </location>
</feature>
<proteinExistence type="predicted"/>
<dbReference type="GO" id="GO:0005506">
    <property type="term" value="F:iron ion binding"/>
    <property type="evidence" value="ECO:0007669"/>
    <property type="project" value="InterPro"/>
</dbReference>
<evidence type="ECO:0000259" key="2">
    <source>
        <dbReference type="PROSITE" id="PS50903"/>
    </source>
</evidence>
<dbReference type="Pfam" id="PF09990">
    <property type="entry name" value="DUF2231"/>
    <property type="match status" value="1"/>
</dbReference>
<protein>
    <submittedName>
        <fullName evidence="3">Rubredoxin-type Fe(Cys)4 protein</fullName>
    </submittedName>
</protein>
<sequence>MRKWKCEVCGYIHTGDSPPDKCPVCGADKSQFTEITETDAAPAAEAGQPKTPATAAVEPEAPARQTAFDFLLGLVVKHHAHPIATHIPNGVIPVSVLFILISALLNVEVFARAAYLNMVVVVLSLPVVLFTGWVEWQKKYKGAITPLFITKIACAGLVSVLAFTSAAWLMIDPQVTASSGKWSFVLLNIVLLGAAGVAGHIGGKLVFKD</sequence>
<evidence type="ECO:0000313" key="3">
    <source>
        <dbReference type="EMBL" id="ABW67333.1"/>
    </source>
</evidence>
<feature type="transmembrane region" description="Helical" evidence="1">
    <location>
        <begin position="113"/>
        <end position="136"/>
    </location>
</feature>
<dbReference type="OrthoDB" id="9799749at2"/>
<dbReference type="Proteomes" id="UP000008561">
    <property type="component" value="Chromosome"/>
</dbReference>
<evidence type="ECO:0000313" key="4">
    <source>
        <dbReference type="Proteomes" id="UP000008561"/>
    </source>
</evidence>
<dbReference type="InterPro" id="IPR019251">
    <property type="entry name" value="DUF2231_TM"/>
</dbReference>
<dbReference type="RefSeq" id="WP_012174949.1">
    <property type="nucleotide sequence ID" value="NC_009943.1"/>
</dbReference>
<feature type="domain" description="Rubredoxin-like" evidence="2">
    <location>
        <begin position="1"/>
        <end position="35"/>
    </location>
</feature>
<keyword evidence="1" id="KW-0472">Membrane</keyword>
<dbReference type="EMBL" id="CP000859">
    <property type="protein sequence ID" value="ABW67333.1"/>
    <property type="molecule type" value="Genomic_DNA"/>
</dbReference>
<keyword evidence="4" id="KW-1185">Reference proteome</keyword>
<keyword evidence="1" id="KW-0812">Transmembrane</keyword>
<dbReference type="KEGG" id="dol:Dole_1529"/>
<evidence type="ECO:0000256" key="1">
    <source>
        <dbReference type="SAM" id="Phobius"/>
    </source>
</evidence>
<reference evidence="3 4" key="1">
    <citation type="submission" date="2007-10" db="EMBL/GenBank/DDBJ databases">
        <title>Complete sequence of Desulfococcus oleovorans Hxd3.</title>
        <authorList>
            <consortium name="US DOE Joint Genome Institute"/>
            <person name="Copeland A."/>
            <person name="Lucas S."/>
            <person name="Lapidus A."/>
            <person name="Barry K."/>
            <person name="Glavina del Rio T."/>
            <person name="Dalin E."/>
            <person name="Tice H."/>
            <person name="Pitluck S."/>
            <person name="Kiss H."/>
            <person name="Brettin T."/>
            <person name="Bruce D."/>
            <person name="Detter J.C."/>
            <person name="Han C."/>
            <person name="Schmutz J."/>
            <person name="Larimer F."/>
            <person name="Land M."/>
            <person name="Hauser L."/>
            <person name="Kyrpides N."/>
            <person name="Kim E."/>
            <person name="Wawrik B."/>
            <person name="Richardson P."/>
        </authorList>
    </citation>
    <scope>NUCLEOTIDE SEQUENCE [LARGE SCALE GENOMIC DNA]</scope>
    <source>
        <strain evidence="4">DSM 6200 / JCM 39069 / Hxd3</strain>
    </source>
</reference>
<dbReference type="HOGENOM" id="CLU_070017_0_0_7"/>
<dbReference type="CDD" id="cd00729">
    <property type="entry name" value="rubredoxin_SM"/>
    <property type="match status" value="1"/>
</dbReference>
<dbReference type="InterPro" id="IPR048574">
    <property type="entry name" value="RUBY_RBDX"/>
</dbReference>
<dbReference type="AlphaFoldDB" id="A8ZZT3"/>
<dbReference type="Pfam" id="PF21349">
    <property type="entry name" value="RUBY_RBDX"/>
    <property type="match status" value="1"/>
</dbReference>
<organism evidence="3 4">
    <name type="scientific">Desulfosudis oleivorans (strain DSM 6200 / JCM 39069 / Hxd3)</name>
    <name type="common">Desulfococcus oleovorans</name>
    <dbReference type="NCBI Taxonomy" id="96561"/>
    <lineage>
        <taxon>Bacteria</taxon>
        <taxon>Pseudomonadati</taxon>
        <taxon>Thermodesulfobacteriota</taxon>
        <taxon>Desulfobacteria</taxon>
        <taxon>Desulfobacterales</taxon>
        <taxon>Desulfosudaceae</taxon>
        <taxon>Desulfosudis</taxon>
    </lineage>
</organism>
<dbReference type="PROSITE" id="PS50903">
    <property type="entry name" value="RUBREDOXIN_LIKE"/>
    <property type="match status" value="1"/>
</dbReference>